<organism evidence="1 2">
    <name type="scientific">Tritrichomonas foetus</name>
    <dbReference type="NCBI Taxonomy" id="1144522"/>
    <lineage>
        <taxon>Eukaryota</taxon>
        <taxon>Metamonada</taxon>
        <taxon>Parabasalia</taxon>
        <taxon>Tritrichomonadida</taxon>
        <taxon>Tritrichomonadidae</taxon>
        <taxon>Tritrichomonas</taxon>
    </lineage>
</organism>
<dbReference type="RefSeq" id="XP_068355620.1">
    <property type="nucleotide sequence ID" value="XM_068507315.1"/>
</dbReference>
<sequence>MIKIKRVRQMKEKNEIDENKNSTSLNILEAILEDDDEKLIEIVSQLDSDPNGYFEIVDYKVPSILKKNPPFVCLCCFF</sequence>
<keyword evidence="2" id="KW-1185">Reference proteome</keyword>
<dbReference type="Proteomes" id="UP000179807">
    <property type="component" value="Unassembled WGS sequence"/>
</dbReference>
<proteinExistence type="predicted"/>
<gene>
    <name evidence="1" type="ORF">TRFO_30368</name>
</gene>
<dbReference type="VEuPathDB" id="TrichDB:TRFO_30368"/>
<evidence type="ECO:0000313" key="1">
    <source>
        <dbReference type="EMBL" id="OHT02484.1"/>
    </source>
</evidence>
<evidence type="ECO:0000313" key="2">
    <source>
        <dbReference type="Proteomes" id="UP000179807"/>
    </source>
</evidence>
<dbReference type="EMBL" id="MLAK01000865">
    <property type="protein sequence ID" value="OHT02484.1"/>
    <property type="molecule type" value="Genomic_DNA"/>
</dbReference>
<reference evidence="1" key="1">
    <citation type="submission" date="2016-10" db="EMBL/GenBank/DDBJ databases">
        <authorList>
            <person name="Benchimol M."/>
            <person name="Almeida L.G."/>
            <person name="Vasconcelos A.T."/>
            <person name="Perreira-Neves A."/>
            <person name="Rosa I.A."/>
            <person name="Tasca T."/>
            <person name="Bogo M.R."/>
            <person name="de Souza W."/>
        </authorList>
    </citation>
    <scope>NUCLEOTIDE SEQUENCE [LARGE SCALE GENOMIC DNA]</scope>
    <source>
        <strain evidence="1">K</strain>
    </source>
</reference>
<protein>
    <submittedName>
        <fullName evidence="1">Uncharacterized protein</fullName>
    </submittedName>
</protein>
<comment type="caution">
    <text evidence="1">The sequence shown here is derived from an EMBL/GenBank/DDBJ whole genome shotgun (WGS) entry which is preliminary data.</text>
</comment>
<name>A0A1J4JY83_9EUKA</name>
<dbReference type="GeneID" id="94842019"/>
<accession>A0A1J4JY83</accession>
<dbReference type="AlphaFoldDB" id="A0A1J4JY83"/>